<proteinExistence type="predicted"/>
<gene>
    <name evidence="1" type="primary">SIR2_1</name>
    <name evidence="1" type="ORF">LTR37_003832</name>
</gene>
<accession>A0ACC3NPJ2</accession>
<dbReference type="EMBL" id="JAUTXU010000022">
    <property type="protein sequence ID" value="KAK3720420.1"/>
    <property type="molecule type" value="Genomic_DNA"/>
</dbReference>
<dbReference type="Proteomes" id="UP001281147">
    <property type="component" value="Unassembled WGS sequence"/>
</dbReference>
<reference evidence="1" key="1">
    <citation type="submission" date="2023-07" db="EMBL/GenBank/DDBJ databases">
        <title>Black Yeasts Isolated from many extreme environments.</title>
        <authorList>
            <person name="Coleine C."/>
            <person name="Stajich J.E."/>
            <person name="Selbmann L."/>
        </authorList>
    </citation>
    <scope>NUCLEOTIDE SEQUENCE</scope>
    <source>
        <strain evidence="1">CCFEE 5714</strain>
    </source>
</reference>
<keyword evidence="2" id="KW-1185">Reference proteome</keyword>
<organism evidence="1 2">
    <name type="scientific">Vermiconidia calcicola</name>
    <dbReference type="NCBI Taxonomy" id="1690605"/>
    <lineage>
        <taxon>Eukaryota</taxon>
        <taxon>Fungi</taxon>
        <taxon>Dikarya</taxon>
        <taxon>Ascomycota</taxon>
        <taxon>Pezizomycotina</taxon>
        <taxon>Dothideomycetes</taxon>
        <taxon>Dothideomycetidae</taxon>
        <taxon>Mycosphaerellales</taxon>
        <taxon>Extremaceae</taxon>
        <taxon>Vermiconidia</taxon>
    </lineage>
</organism>
<evidence type="ECO:0000313" key="2">
    <source>
        <dbReference type="Proteomes" id="UP001281147"/>
    </source>
</evidence>
<name>A0ACC3NPJ2_9PEZI</name>
<comment type="caution">
    <text evidence="1">The sequence shown here is derived from an EMBL/GenBank/DDBJ whole genome shotgun (WGS) entry which is preliminary data.</text>
</comment>
<evidence type="ECO:0000313" key="1">
    <source>
        <dbReference type="EMBL" id="KAK3720420.1"/>
    </source>
</evidence>
<protein>
    <submittedName>
        <fullName evidence="1">NAD-dependent histone deacetylase sir2</fullName>
    </submittedName>
</protein>
<sequence length="521" mass="57993">MAQSPPTSPTMSTKVATPLAHRKRRHSAIDKSIIDLTGSDDSKHSGHKAARNGAVAANGNTPSVTPKAENGTSSHATRKLEDENDDSGEGESEYEDIVDAAELEPWRPLIEGEGLDSQTASRLRTTLLHVGPEKFLHDALTAAAIPPDILGTAFGLDPALFHQLGENRYLHVLGQIVVRSYYKRRKLPQFNTIDDVATLLRNSKNIMVITGAGISTSLGIPDFRSKTTGFYSKLLERGINEPEEVFDIHEFDYDPRTFYQLAADLLPDHKHYSPTHGFIRLLQDKGKLQTNYTQNIDNLEELAGIDKHRLIQCHGSFAGATCRKCGHKVKGTEIFPDIRAKRVSRCQRCKADIAAQAAAPKAKKAKKRISTPYGGRSDEEIDDNIPEPGVMKPDITFFGEQLPEDFFDRFTERDVKTIDLVLVIGTSLKVAPVSEMPDFIPHHVPHIFISREPIEHVNFDVQLLGNCDDVVFELCMRAGWELKHRMVPKGLEVSVEAVEDFGSRWSVKRKPREDGKVDGRP</sequence>